<dbReference type="GO" id="GO:0046872">
    <property type="term" value="F:metal ion binding"/>
    <property type="evidence" value="ECO:0007669"/>
    <property type="project" value="UniProtKB-KW"/>
</dbReference>
<dbReference type="OrthoDB" id="9769667at2"/>
<dbReference type="Pfam" id="PF03480">
    <property type="entry name" value="DctP"/>
    <property type="match status" value="1"/>
</dbReference>
<dbReference type="Gene3D" id="3.40.190.170">
    <property type="entry name" value="Bacterial extracellular solute-binding protein, family 7"/>
    <property type="match status" value="1"/>
</dbReference>
<dbReference type="InterPro" id="IPR038404">
    <property type="entry name" value="TRAP_DctP_sf"/>
</dbReference>
<keyword evidence="3" id="KW-0479">Metal-binding</keyword>
<dbReference type="RefSeq" id="WP_036508343.1">
    <property type="nucleotide sequence ID" value="NZ_QKRX01000012.1"/>
</dbReference>
<feature type="binding site" evidence="2">
    <location>
        <position position="176"/>
    </location>
    <ligand>
        <name>substrate</name>
    </ligand>
</feature>
<feature type="chain" id="PRO_5016809777" evidence="4">
    <location>
        <begin position="28"/>
        <end position="364"/>
    </location>
</feature>
<dbReference type="GO" id="GO:0031317">
    <property type="term" value="C:tripartite ATP-independent periplasmic transporter complex"/>
    <property type="evidence" value="ECO:0007669"/>
    <property type="project" value="InterPro"/>
</dbReference>
<evidence type="ECO:0000313" key="6">
    <source>
        <dbReference type="Proteomes" id="UP000250744"/>
    </source>
</evidence>
<dbReference type="InterPro" id="IPR026289">
    <property type="entry name" value="SBP_TakP-like"/>
</dbReference>
<dbReference type="GO" id="GO:0055085">
    <property type="term" value="P:transmembrane transport"/>
    <property type="evidence" value="ECO:0007669"/>
    <property type="project" value="InterPro"/>
</dbReference>
<comment type="caution">
    <text evidence="5">The sequence shown here is derived from an EMBL/GenBank/DDBJ whole genome shotgun (WGS) entry which is preliminary data.</text>
</comment>
<evidence type="ECO:0000313" key="5">
    <source>
        <dbReference type="EMBL" id="RAU17135.1"/>
    </source>
</evidence>
<feature type="binding site" evidence="3">
    <location>
        <position position="213"/>
    </location>
    <ligand>
        <name>substrate</name>
    </ligand>
</feature>
<dbReference type="EMBL" id="QKRX01000012">
    <property type="protein sequence ID" value="RAU17135.1"/>
    <property type="molecule type" value="Genomic_DNA"/>
</dbReference>
<evidence type="ECO:0000256" key="4">
    <source>
        <dbReference type="SAM" id="SignalP"/>
    </source>
</evidence>
<feature type="binding site" evidence="3">
    <location>
        <position position="214"/>
    </location>
    <ligand>
        <name>Na(+)</name>
        <dbReference type="ChEBI" id="CHEBI:29101"/>
    </ligand>
</feature>
<evidence type="ECO:0000256" key="1">
    <source>
        <dbReference type="ARBA" id="ARBA00022729"/>
    </source>
</evidence>
<dbReference type="CDD" id="cd13604">
    <property type="entry name" value="PBP2_TRAP_ketoacid_lactate_like"/>
    <property type="match status" value="1"/>
</dbReference>
<dbReference type="PANTHER" id="PTHR33376:SF5">
    <property type="entry name" value="EXTRACYTOPLASMIC SOLUTE RECEPTOR PROTEIN"/>
    <property type="match status" value="1"/>
</dbReference>
<dbReference type="InterPro" id="IPR006311">
    <property type="entry name" value="TAT_signal"/>
</dbReference>
<sequence length="364" mass="39635">MKRRNFIKGAAIGAGVAAASVAAPAIAQRKITWRMVTTWPRNFPGLGTGAQRLADRITNMSDGRLTVQVFSAGELVPALGTFDAVIEGSAEMSHGAAYYWQNKSRATSFFTGVPYGMTSRELAAWMRYMGGQEIYDEVYDQFGVKAFLSGDTGTQAGGWFRKELTGLSDIQGLRFRTPGIGGQVWQKLGATVVNMAGGEIYAALQSGALDAAEFVGPYNDLALGFHQICKDYYFPSFIEPGLATELVVNKDKFSALPKDLQAIVESACQAEYDQVASEFYANDPIALKTLVEQHGVRVHQFPDEILQAGAVAAKEILTELRESGDALTKKTAESYISSLNILRTRTETVDQAFLAARAKYFDLK</sequence>
<dbReference type="AlphaFoldDB" id="A0A364NJS2"/>
<dbReference type="PANTHER" id="PTHR33376">
    <property type="match status" value="1"/>
</dbReference>
<evidence type="ECO:0000256" key="2">
    <source>
        <dbReference type="PIRSR" id="PIRSR039026-1"/>
    </source>
</evidence>
<evidence type="ECO:0000256" key="3">
    <source>
        <dbReference type="PIRSR" id="PIRSR039026-2"/>
    </source>
</evidence>
<dbReference type="InterPro" id="IPR018389">
    <property type="entry name" value="DctP_fam"/>
</dbReference>
<dbReference type="Proteomes" id="UP000250744">
    <property type="component" value="Unassembled WGS sequence"/>
</dbReference>
<protein>
    <submittedName>
        <fullName evidence="5">ABC transporter substrate-binding protein</fullName>
    </submittedName>
</protein>
<organism evidence="5 6">
    <name type="scientific">Nitrincola tibetensis</name>
    <dbReference type="NCBI Taxonomy" id="2219697"/>
    <lineage>
        <taxon>Bacteria</taxon>
        <taxon>Pseudomonadati</taxon>
        <taxon>Pseudomonadota</taxon>
        <taxon>Gammaproteobacteria</taxon>
        <taxon>Oceanospirillales</taxon>
        <taxon>Oceanospirillaceae</taxon>
        <taxon>Nitrincola</taxon>
    </lineage>
</organism>
<feature type="binding site" evidence="3">
    <location>
        <position position="239"/>
    </location>
    <ligand>
        <name>substrate</name>
    </ligand>
</feature>
<accession>A0A364NJS2</accession>
<dbReference type="Gene3D" id="3.40.190.10">
    <property type="entry name" value="Periplasmic binding protein-like II"/>
    <property type="match status" value="1"/>
</dbReference>
<keyword evidence="1 4" id="KW-0732">Signal</keyword>
<reference evidence="5 6" key="1">
    <citation type="submission" date="2018-06" db="EMBL/GenBank/DDBJ databases">
        <title>Nitrincola tibetense sp. nov., isolated from Lake XuguoCo on Tibetan Plateau.</title>
        <authorList>
            <person name="Xing P."/>
        </authorList>
    </citation>
    <scope>NUCLEOTIDE SEQUENCE [LARGE SCALE GENOMIC DNA]</scope>
    <source>
        <strain evidence="6">xg18</strain>
    </source>
</reference>
<dbReference type="PROSITE" id="PS51318">
    <property type="entry name" value="TAT"/>
    <property type="match status" value="1"/>
</dbReference>
<feature type="binding site" evidence="2">
    <location>
        <position position="155"/>
    </location>
    <ligand>
        <name>substrate</name>
    </ligand>
</feature>
<gene>
    <name evidence="5" type="ORF">DN062_14590</name>
</gene>
<feature type="signal peptide" evidence="4">
    <location>
        <begin position="1"/>
        <end position="27"/>
    </location>
</feature>
<keyword evidence="6" id="KW-1185">Reference proteome</keyword>
<name>A0A364NJS2_9GAMM</name>
<proteinExistence type="predicted"/>
<dbReference type="PIRSF" id="PIRSF039026">
    <property type="entry name" value="SiaP"/>
    <property type="match status" value="1"/>
</dbReference>
<dbReference type="NCBIfam" id="NF037995">
    <property type="entry name" value="TRAP_S1"/>
    <property type="match status" value="1"/>
</dbReference>